<name>A0A5J9SS41_9POAL</name>
<dbReference type="CDD" id="cd01959">
    <property type="entry name" value="nsLTP2"/>
    <property type="match status" value="1"/>
</dbReference>
<organism evidence="6 7">
    <name type="scientific">Eragrostis curvula</name>
    <name type="common">weeping love grass</name>
    <dbReference type="NCBI Taxonomy" id="38414"/>
    <lineage>
        <taxon>Eukaryota</taxon>
        <taxon>Viridiplantae</taxon>
        <taxon>Streptophyta</taxon>
        <taxon>Embryophyta</taxon>
        <taxon>Tracheophyta</taxon>
        <taxon>Spermatophyta</taxon>
        <taxon>Magnoliopsida</taxon>
        <taxon>Liliopsida</taxon>
        <taxon>Poales</taxon>
        <taxon>Poaceae</taxon>
        <taxon>PACMAD clade</taxon>
        <taxon>Chloridoideae</taxon>
        <taxon>Eragrostideae</taxon>
        <taxon>Eragrostidinae</taxon>
        <taxon>Eragrostis</taxon>
    </lineage>
</organism>
<dbReference type="PANTHER" id="PTHR33214:SF50">
    <property type="entry name" value="LIPID-TRANSFER PROTEIN 2G, PUTATIVE, EXPRESSED-RELATED"/>
    <property type="match status" value="1"/>
</dbReference>
<keyword evidence="7" id="KW-1185">Reference proteome</keyword>
<dbReference type="GO" id="GO:0008289">
    <property type="term" value="F:lipid binding"/>
    <property type="evidence" value="ECO:0007669"/>
    <property type="project" value="UniProtKB-KW"/>
</dbReference>
<feature type="signal peptide" evidence="4">
    <location>
        <begin position="1"/>
        <end position="25"/>
    </location>
</feature>
<proteinExistence type="inferred from homology"/>
<evidence type="ECO:0000256" key="3">
    <source>
        <dbReference type="ARBA" id="ARBA00023121"/>
    </source>
</evidence>
<dbReference type="SUPFAM" id="SSF47699">
    <property type="entry name" value="Bifunctional inhibitor/lipid-transfer protein/seed storage 2S albumin"/>
    <property type="match status" value="1"/>
</dbReference>
<dbReference type="Proteomes" id="UP000324897">
    <property type="component" value="Unassembled WGS sequence"/>
</dbReference>
<keyword evidence="2" id="KW-0813">Transport</keyword>
<dbReference type="PANTHER" id="PTHR33214">
    <property type="entry name" value="BIFUNCTIONAL INHIBITOR/LIPID-TRANSFER PROTEIN/SEED STORAGE 2S ALBUMIN SUPERFAMILY PROTEIN"/>
    <property type="match status" value="1"/>
</dbReference>
<dbReference type="InterPro" id="IPR036312">
    <property type="entry name" value="Bifun_inhib/LTP/seed_sf"/>
</dbReference>
<dbReference type="SMART" id="SM00499">
    <property type="entry name" value="AAI"/>
    <property type="match status" value="1"/>
</dbReference>
<evidence type="ECO:0000256" key="2">
    <source>
        <dbReference type="ARBA" id="ARBA00022448"/>
    </source>
</evidence>
<dbReference type="Gene3D" id="1.10.110.10">
    <property type="entry name" value="Plant lipid-transfer and hydrophobic proteins"/>
    <property type="match status" value="1"/>
</dbReference>
<dbReference type="InterPro" id="IPR033872">
    <property type="entry name" value="nsLTP2"/>
</dbReference>
<evidence type="ECO:0000256" key="1">
    <source>
        <dbReference type="ARBA" id="ARBA00009707"/>
    </source>
</evidence>
<protein>
    <recommendedName>
        <fullName evidence="5">Bifunctional inhibitor/plant lipid transfer protein/seed storage helical domain-containing protein</fullName>
    </recommendedName>
</protein>
<dbReference type="AlphaFoldDB" id="A0A5J9SS41"/>
<feature type="domain" description="Bifunctional inhibitor/plant lipid transfer protein/seed storage helical" evidence="5">
    <location>
        <begin position="28"/>
        <end position="93"/>
    </location>
</feature>
<evidence type="ECO:0000259" key="5">
    <source>
        <dbReference type="SMART" id="SM00499"/>
    </source>
</evidence>
<keyword evidence="3" id="KW-0446">Lipid-binding</keyword>
<dbReference type="GO" id="GO:0006869">
    <property type="term" value="P:lipid transport"/>
    <property type="evidence" value="ECO:0007669"/>
    <property type="project" value="InterPro"/>
</dbReference>
<evidence type="ECO:0000313" key="6">
    <source>
        <dbReference type="EMBL" id="TVU01852.1"/>
    </source>
</evidence>
<feature type="non-terminal residue" evidence="6">
    <location>
        <position position="1"/>
    </location>
</feature>
<sequence length="93" mass="9851">MTKAVALLVMVALVIVAMSASGVLADDCNPDKLAPCLPAIVIRTKPAGACCKNLRSQQGCFCEYAKNPDYHKFITSPKAHHALDHCGVPIPSC</sequence>
<reference evidence="6 7" key="1">
    <citation type="journal article" date="2019" name="Sci. Rep.">
        <title>A high-quality genome of Eragrostis curvula grass provides insights into Poaceae evolution and supports new strategies to enhance forage quality.</title>
        <authorList>
            <person name="Carballo J."/>
            <person name="Santos B.A.C.M."/>
            <person name="Zappacosta D."/>
            <person name="Garbus I."/>
            <person name="Selva J.P."/>
            <person name="Gallo C.A."/>
            <person name="Diaz A."/>
            <person name="Albertini E."/>
            <person name="Caccamo M."/>
            <person name="Echenique V."/>
        </authorList>
    </citation>
    <scope>NUCLEOTIDE SEQUENCE [LARGE SCALE GENOMIC DNA]</scope>
    <source>
        <strain evidence="7">cv. Victoria</strain>
        <tissue evidence="6">Leaf</tissue>
    </source>
</reference>
<feature type="chain" id="PRO_5023805436" description="Bifunctional inhibitor/plant lipid transfer protein/seed storage helical domain-containing protein" evidence="4">
    <location>
        <begin position="26"/>
        <end position="93"/>
    </location>
</feature>
<evidence type="ECO:0000256" key="4">
    <source>
        <dbReference type="SAM" id="SignalP"/>
    </source>
</evidence>
<accession>A0A5J9SS41</accession>
<comment type="similarity">
    <text evidence="1">Belongs to the plant LTP family. B11E subfamily.</text>
</comment>
<dbReference type="Gramene" id="TVU01852">
    <property type="protein sequence ID" value="TVU01852"/>
    <property type="gene ID" value="EJB05_52666"/>
</dbReference>
<evidence type="ECO:0000313" key="7">
    <source>
        <dbReference type="Proteomes" id="UP000324897"/>
    </source>
</evidence>
<dbReference type="Pfam" id="PF00234">
    <property type="entry name" value="Tryp_alpha_amyl"/>
    <property type="match status" value="1"/>
</dbReference>
<dbReference type="EMBL" id="RWGY01000376">
    <property type="protein sequence ID" value="TVU01852.1"/>
    <property type="molecule type" value="Genomic_DNA"/>
</dbReference>
<comment type="caution">
    <text evidence="6">The sequence shown here is derived from an EMBL/GenBank/DDBJ whole genome shotgun (WGS) entry which is preliminary data.</text>
</comment>
<keyword evidence="4" id="KW-0732">Signal</keyword>
<dbReference type="OrthoDB" id="665742at2759"/>
<dbReference type="InterPro" id="IPR016140">
    <property type="entry name" value="Bifunc_inhib/LTP/seed_store"/>
</dbReference>
<gene>
    <name evidence="6" type="ORF">EJB05_52666</name>
</gene>